<accession>A0A344LB37</accession>
<dbReference type="EMBL" id="CP015163">
    <property type="protein sequence ID" value="AXB45261.1"/>
    <property type="molecule type" value="Genomic_DNA"/>
</dbReference>
<dbReference type="Pfam" id="PF07693">
    <property type="entry name" value="KAP_NTPase"/>
    <property type="match status" value="1"/>
</dbReference>
<dbReference type="SUPFAM" id="SSF52540">
    <property type="entry name" value="P-loop containing nucleoside triphosphate hydrolases"/>
    <property type="match status" value="1"/>
</dbReference>
<organism evidence="3 4">
    <name type="scientific">Amycolatopsis albispora</name>
    <dbReference type="NCBI Taxonomy" id="1804986"/>
    <lineage>
        <taxon>Bacteria</taxon>
        <taxon>Bacillati</taxon>
        <taxon>Actinomycetota</taxon>
        <taxon>Actinomycetes</taxon>
        <taxon>Pseudonocardiales</taxon>
        <taxon>Pseudonocardiaceae</taxon>
        <taxon>Amycolatopsis</taxon>
    </lineage>
</organism>
<evidence type="ECO:0000256" key="1">
    <source>
        <dbReference type="SAM" id="MobiDB-lite"/>
    </source>
</evidence>
<feature type="region of interest" description="Disordered" evidence="1">
    <location>
        <begin position="439"/>
        <end position="488"/>
    </location>
</feature>
<dbReference type="Proteomes" id="UP000250434">
    <property type="component" value="Chromosome"/>
</dbReference>
<dbReference type="OrthoDB" id="88903at2"/>
<dbReference type="InterPro" id="IPR052754">
    <property type="entry name" value="NTPase_KAP_P-loop"/>
</dbReference>
<sequence length="670" mass="73231">MWADNETEVDLLGFDFLVDTLFVALTEPRLLPLTVGLLGDWGSGKSSLMRITRQELLKIRDDDESPSRYVCVEFSPWQYEDYDDVKVALMTTVLDAIGARAGRDQQEQVTRLRRFAQGLGRWGRRGGRVAVSTAQAAAPLALLAIDPSMAPQVLDVTKAGVNAAASEANKLLEDPKAKQAVSGNGTAEAITDAGRFRAEFAKVVSMLEAVDAVVVFIDDLDRCLPETVVDTFEAIRLFLNTPKTAYVLAANQAVVESAIDSRYPQLQRPDGAGIGADYLEKMLQLKVAIPPLSAPEADTYVNLLLAELRLDDEQFAKVLAETRRRREAGNLQVAFNVGMAGAILGDVPPDLVRDLNWAASIAEVLGGGLRGNPRQLKRFLNNLLLKHRSAQRRRIALDLPVLAKLMVLEEQHFSDFQRLFDWQLTSPGPIPELAAAESIARAGSTTSEPDDEGDTSRPDEGETADESSGARRASAAKRGRRVAQQPQVAEEVRTWADKTHVRAWLRLEPPLGELDLGPYFTYSRDKLAFGVAVTRLLPHLQELLARVQTEVAGVRRLACDEIGKLPDDERVQLVEALVEVLTRRPGGPAFLAAIELAERAPDTLSAICDALMRIPPEAVPRGQAGNAVLRLPVENPMVSALLDRWENSDAPGLKGVIGAARQAQRRGGRR</sequence>
<dbReference type="AlphaFoldDB" id="A0A344LB37"/>
<evidence type="ECO:0000313" key="4">
    <source>
        <dbReference type="Proteomes" id="UP000250434"/>
    </source>
</evidence>
<evidence type="ECO:0000313" key="3">
    <source>
        <dbReference type="EMBL" id="AXB45261.1"/>
    </source>
</evidence>
<evidence type="ECO:0000259" key="2">
    <source>
        <dbReference type="Pfam" id="PF07693"/>
    </source>
</evidence>
<dbReference type="PANTHER" id="PTHR22674">
    <property type="entry name" value="NTPASE, KAP FAMILY P-LOOP DOMAIN-CONTAINING 1"/>
    <property type="match status" value="1"/>
</dbReference>
<feature type="domain" description="KAP NTPase" evidence="2">
    <location>
        <begin position="28"/>
        <end position="387"/>
    </location>
</feature>
<reference evidence="3 4" key="1">
    <citation type="submission" date="2016-04" db="EMBL/GenBank/DDBJ databases">
        <title>Complete genome sequence and analysis of deep-sea sediment isolate, Amycolatopsis sp. WP1.</title>
        <authorList>
            <person name="Wang H."/>
            <person name="Chen S."/>
            <person name="Wu Q."/>
        </authorList>
    </citation>
    <scope>NUCLEOTIDE SEQUENCE [LARGE SCALE GENOMIC DNA]</scope>
    <source>
        <strain evidence="3 4">WP1</strain>
    </source>
</reference>
<gene>
    <name evidence="3" type="ORF">A4R43_24455</name>
</gene>
<protein>
    <recommendedName>
        <fullName evidence="2">KAP NTPase domain-containing protein</fullName>
    </recommendedName>
</protein>
<keyword evidence="4" id="KW-1185">Reference proteome</keyword>
<dbReference type="InterPro" id="IPR027417">
    <property type="entry name" value="P-loop_NTPase"/>
</dbReference>
<proteinExistence type="predicted"/>
<name>A0A344LB37_9PSEU</name>
<dbReference type="InterPro" id="IPR011646">
    <property type="entry name" value="KAP_P-loop"/>
</dbReference>
<dbReference type="RefSeq" id="WP_113694519.1">
    <property type="nucleotide sequence ID" value="NZ_CP015163.1"/>
</dbReference>
<dbReference type="PANTHER" id="PTHR22674:SF6">
    <property type="entry name" value="NTPASE KAP FAMILY P-LOOP DOMAIN-CONTAINING PROTEIN 1"/>
    <property type="match status" value="1"/>
</dbReference>
<dbReference type="KEGG" id="aab:A4R43_24455"/>